<dbReference type="EMBL" id="JBHTLH010000005">
    <property type="protein sequence ID" value="MFD1124048.1"/>
    <property type="molecule type" value="Genomic_DNA"/>
</dbReference>
<keyword evidence="3" id="KW-1185">Reference proteome</keyword>
<evidence type="ECO:0000313" key="2">
    <source>
        <dbReference type="EMBL" id="MFD1124048.1"/>
    </source>
</evidence>
<reference evidence="3" key="1">
    <citation type="journal article" date="2019" name="Int. J. Syst. Evol. Microbiol.">
        <title>The Global Catalogue of Microorganisms (GCM) 10K type strain sequencing project: providing services to taxonomists for standard genome sequencing and annotation.</title>
        <authorList>
            <consortium name="The Broad Institute Genomics Platform"/>
            <consortium name="The Broad Institute Genome Sequencing Center for Infectious Disease"/>
            <person name="Wu L."/>
            <person name="Ma J."/>
        </authorList>
    </citation>
    <scope>NUCLEOTIDE SEQUENCE [LARGE SCALE GENOMIC DNA]</scope>
    <source>
        <strain evidence="3">CCUG 71848</strain>
    </source>
</reference>
<feature type="signal peptide" evidence="1">
    <location>
        <begin position="1"/>
        <end position="23"/>
    </location>
</feature>
<gene>
    <name evidence="2" type="ORF">ACFQ22_01550</name>
</gene>
<proteinExistence type="predicted"/>
<sequence length="155" mass="17427">MKKFSFLVLFCGLLVLMAGLLNQQNVRNAALSKVTFSKRDALGLHGYFRSRRGGTAFYWKQLKIKHRQGSVLVVGNFAKPAIFYAIPSGKVKLSDNRRNLTFRFKVANSEGQPSKETGRLVLKKLGKKSYQVKLSTKGSRDPRLFNVTGQVKMVT</sequence>
<dbReference type="Proteomes" id="UP001597156">
    <property type="component" value="Unassembled WGS sequence"/>
</dbReference>
<dbReference type="RefSeq" id="WP_121977661.1">
    <property type="nucleotide sequence ID" value="NZ_JBHTLH010000005.1"/>
</dbReference>
<evidence type="ECO:0000313" key="3">
    <source>
        <dbReference type="Proteomes" id="UP001597156"/>
    </source>
</evidence>
<protein>
    <recommendedName>
        <fullName evidence="4">DUF5626 domain-containing protein</fullName>
    </recommendedName>
</protein>
<evidence type="ECO:0000256" key="1">
    <source>
        <dbReference type="SAM" id="SignalP"/>
    </source>
</evidence>
<organism evidence="2 3">
    <name type="scientific">Lentilactobacillus raoultii</name>
    <dbReference type="NCBI Taxonomy" id="1987503"/>
    <lineage>
        <taxon>Bacteria</taxon>
        <taxon>Bacillati</taxon>
        <taxon>Bacillota</taxon>
        <taxon>Bacilli</taxon>
        <taxon>Lactobacillales</taxon>
        <taxon>Lactobacillaceae</taxon>
        <taxon>Lentilactobacillus</taxon>
    </lineage>
</organism>
<name>A0ABW3PIL5_9LACO</name>
<keyword evidence="1" id="KW-0732">Signal</keyword>
<accession>A0ABW3PIL5</accession>
<comment type="caution">
    <text evidence="2">The sequence shown here is derived from an EMBL/GenBank/DDBJ whole genome shotgun (WGS) entry which is preliminary data.</text>
</comment>
<feature type="chain" id="PRO_5045497407" description="DUF5626 domain-containing protein" evidence="1">
    <location>
        <begin position="24"/>
        <end position="155"/>
    </location>
</feature>
<evidence type="ECO:0008006" key="4">
    <source>
        <dbReference type="Google" id="ProtNLM"/>
    </source>
</evidence>